<protein>
    <submittedName>
        <fullName evidence="2">Uncharacterized protein</fullName>
    </submittedName>
</protein>
<dbReference type="Proteomes" id="UP000070355">
    <property type="component" value="Unassembled WGS sequence"/>
</dbReference>
<dbReference type="OrthoDB" id="2989387at2"/>
<feature type="transmembrane region" description="Helical" evidence="1">
    <location>
        <begin position="148"/>
        <end position="167"/>
    </location>
</feature>
<feature type="transmembrane region" description="Helical" evidence="1">
    <location>
        <begin position="52"/>
        <end position="70"/>
    </location>
</feature>
<reference evidence="3" key="1">
    <citation type="submission" date="2016-01" db="EMBL/GenBank/DDBJ databases">
        <authorList>
            <person name="Mitreva M."/>
            <person name="Pepin K.H."/>
            <person name="Mihindukulasuriya K.A."/>
            <person name="Fulton R."/>
            <person name="Fronick C."/>
            <person name="O'Laughlin M."/>
            <person name="Miner T."/>
            <person name="Herter B."/>
            <person name="Rosa B.A."/>
            <person name="Cordes M."/>
            <person name="Tomlinson C."/>
            <person name="Wollam A."/>
            <person name="Palsikar V.B."/>
            <person name="Mardis E.R."/>
            <person name="Wilson R.K."/>
        </authorList>
    </citation>
    <scope>NUCLEOTIDE SEQUENCE [LARGE SCALE GENOMIC DNA]</scope>
    <source>
        <strain evidence="3">DNF01167</strain>
    </source>
</reference>
<keyword evidence="1" id="KW-1133">Transmembrane helix</keyword>
<feature type="transmembrane region" description="Helical" evidence="1">
    <location>
        <begin position="91"/>
        <end position="110"/>
    </location>
</feature>
<comment type="caution">
    <text evidence="2">The sequence shown here is derived from an EMBL/GenBank/DDBJ whole genome shotgun (WGS) entry which is preliminary data.</text>
</comment>
<feature type="transmembrane region" description="Helical" evidence="1">
    <location>
        <begin position="122"/>
        <end position="141"/>
    </location>
</feature>
<dbReference type="STRING" id="1379.HMPREF3186_00619"/>
<organism evidence="2 3">
    <name type="scientific">Gemella haemolysans</name>
    <dbReference type="NCBI Taxonomy" id="1379"/>
    <lineage>
        <taxon>Bacteria</taxon>
        <taxon>Bacillati</taxon>
        <taxon>Bacillota</taxon>
        <taxon>Bacilli</taxon>
        <taxon>Bacillales</taxon>
        <taxon>Gemellaceae</taxon>
        <taxon>Gemella</taxon>
    </lineage>
</organism>
<dbReference type="RefSeq" id="WP_060913869.1">
    <property type="nucleotide sequence ID" value="NZ_KQ959941.1"/>
</dbReference>
<sequence length="273" mass="32221">MIKQKYDTNFGAIWNLISNRNYTKPLLYKSLYLLYYFITITVVLELLFHKTYIILAVISSIIIVINGRKYDDPEHQFIEYLPISLKDKVRYIYYTTYITLFFGGIISFVLDYIYRKVNPIEYLYAIIVVIALSNFAVIQMIKTKITLIYFFIYDIIIYQFIVGIFRFSLVPFSGYIGPKYDNTQFSLIKLALLIVITLLYYFVSVNILLAHNRENKRVDKKYKGKLVLILFLLISTSVLKIYTFEANMFFEGIKEGTKDATRVELINTYNETK</sequence>
<dbReference type="PATRIC" id="fig|1379.3.peg.604"/>
<dbReference type="AlphaFoldDB" id="A0A134A0X4"/>
<keyword evidence="1" id="KW-0812">Transmembrane</keyword>
<dbReference type="EMBL" id="LSDC01000039">
    <property type="protein sequence ID" value="KXB61331.1"/>
    <property type="molecule type" value="Genomic_DNA"/>
</dbReference>
<feature type="transmembrane region" description="Helical" evidence="1">
    <location>
        <begin position="222"/>
        <end position="242"/>
    </location>
</feature>
<evidence type="ECO:0000313" key="3">
    <source>
        <dbReference type="Proteomes" id="UP000070355"/>
    </source>
</evidence>
<evidence type="ECO:0000313" key="2">
    <source>
        <dbReference type="EMBL" id="KXB61331.1"/>
    </source>
</evidence>
<evidence type="ECO:0000256" key="1">
    <source>
        <dbReference type="SAM" id="Phobius"/>
    </source>
</evidence>
<gene>
    <name evidence="2" type="ORF">HMPREF3186_00619</name>
</gene>
<feature type="transmembrane region" description="Helical" evidence="1">
    <location>
        <begin position="26"/>
        <end position="46"/>
    </location>
</feature>
<proteinExistence type="predicted"/>
<name>A0A134A0X4_9BACL</name>
<accession>A0A134A0X4</accession>
<keyword evidence="1" id="KW-0472">Membrane</keyword>
<feature type="transmembrane region" description="Helical" evidence="1">
    <location>
        <begin position="187"/>
        <end position="210"/>
    </location>
</feature>